<dbReference type="Proteomes" id="UP000223709">
    <property type="component" value="Chromosome"/>
</dbReference>
<protein>
    <submittedName>
        <fullName evidence="1">Uncharacterized protein</fullName>
    </submittedName>
</protein>
<reference evidence="1 2" key="1">
    <citation type="submission" date="2017-10" db="EMBL/GenBank/DDBJ databases">
        <title>Complete Genome Sequence of Faecalibacterium prausnitzii isolated from the gut of healthy adult Indian.</title>
        <authorList>
            <person name="Bag S."/>
            <person name="Ghosh T.S."/>
            <person name="Das B."/>
        </authorList>
    </citation>
    <scope>NUCLEOTIDE SEQUENCE [LARGE SCALE GENOMIC DNA]</scope>
    <source>
        <strain evidence="1 2">Indica</strain>
    </source>
</reference>
<dbReference type="RefSeq" id="WP_098924038.1">
    <property type="nucleotide sequence ID" value="NZ_CP023819.1"/>
</dbReference>
<proteinExistence type="predicted"/>
<dbReference type="AlphaFoldDB" id="A0A291TAR0"/>
<evidence type="ECO:0000313" key="2">
    <source>
        <dbReference type="Proteomes" id="UP000223709"/>
    </source>
</evidence>
<gene>
    <name evidence="1" type="ORF">CRH10_08000</name>
</gene>
<dbReference type="EMBL" id="CP023819">
    <property type="protein sequence ID" value="ATL90244.1"/>
    <property type="molecule type" value="Genomic_DNA"/>
</dbReference>
<accession>A0A291TAR0</accession>
<organism evidence="1 2">
    <name type="scientific">Faecalibacterium prausnitzii</name>
    <dbReference type="NCBI Taxonomy" id="853"/>
    <lineage>
        <taxon>Bacteria</taxon>
        <taxon>Bacillati</taxon>
        <taxon>Bacillota</taxon>
        <taxon>Clostridia</taxon>
        <taxon>Eubacteriales</taxon>
        <taxon>Oscillospiraceae</taxon>
        <taxon>Faecalibacterium</taxon>
    </lineage>
</organism>
<sequence>MTAQEYFERDPEREEFYRTFYKICRQFNVTWSSASPEVKAFVEEATRVAYEQGKARRNGENLNTVKPFFGDEAC</sequence>
<name>A0A291TAR0_9FIRM</name>
<evidence type="ECO:0000313" key="1">
    <source>
        <dbReference type="EMBL" id="ATL90244.1"/>
    </source>
</evidence>